<dbReference type="RefSeq" id="WP_148074734.1">
    <property type="nucleotide sequence ID" value="NZ_CP042913.1"/>
</dbReference>
<evidence type="ECO:0000256" key="2">
    <source>
        <dbReference type="ARBA" id="ARBA00023125"/>
    </source>
</evidence>
<evidence type="ECO:0000256" key="1">
    <source>
        <dbReference type="ARBA" id="ARBA00023015"/>
    </source>
</evidence>
<gene>
    <name evidence="5" type="primary">xylR_5</name>
    <name evidence="5" type="ORF">Pr1d_36990</name>
</gene>
<keyword evidence="6" id="KW-1185">Reference proteome</keyword>
<dbReference type="EMBL" id="CP042913">
    <property type="protein sequence ID" value="QEG36385.1"/>
    <property type="molecule type" value="Genomic_DNA"/>
</dbReference>
<dbReference type="InterPro" id="IPR054031">
    <property type="entry name" value="XylR_PBP1"/>
</dbReference>
<dbReference type="AlphaFoldDB" id="A0A5B9QFH8"/>
<dbReference type="PANTHER" id="PTHR30146">
    <property type="entry name" value="LACI-RELATED TRANSCRIPTIONAL REPRESSOR"/>
    <property type="match status" value="1"/>
</dbReference>
<sequence>MSRHLSRLEVALIVDPAKPYDRRIIRAVGSYVTQHQRNWSLYVEQDPILRLPDLQAWAGDGILANFDDRRIAKAVSGSKVPVVGIGGGYGYYEENPSIPYVRTDNRAIAELAAQHLINLGLRNFAFCSEPPNRSNGWARERADAFQSILDEAGFHCEVYTGRFAASRRWRESQAELEHWVTSLKPPIGMMACRDGRARHVMQACKEIGLRVPEDIAIIGVDNDEVICELANPPLTSIEQGTKRIGFEAAALLDVMMSGKIPEDKHTTIPPEGLVVRQSTDVLATGDPEVSEALRFIRRHATDPITVQDVLDVAQLSRSTLEARFREALNRSIHAEIHRVQVELAMRLLTTTNIPIKEIVKRVGISSVQYFTAVMRRNTGKTPGQIRAETQP</sequence>
<dbReference type="OrthoDB" id="9795616at2"/>
<dbReference type="SUPFAM" id="SSF53822">
    <property type="entry name" value="Periplasmic binding protein-like I"/>
    <property type="match status" value="1"/>
</dbReference>
<dbReference type="PROSITE" id="PS01124">
    <property type="entry name" value="HTH_ARAC_FAMILY_2"/>
    <property type="match status" value="1"/>
</dbReference>
<dbReference type="Gene3D" id="3.40.50.2300">
    <property type="match status" value="2"/>
</dbReference>
<dbReference type="SUPFAM" id="SSF46689">
    <property type="entry name" value="Homeodomain-like"/>
    <property type="match status" value="1"/>
</dbReference>
<name>A0A5B9QFH8_9BACT</name>
<evidence type="ECO:0000256" key="3">
    <source>
        <dbReference type="ARBA" id="ARBA00023163"/>
    </source>
</evidence>
<keyword evidence="2" id="KW-0238">DNA-binding</keyword>
<evidence type="ECO:0000259" key="4">
    <source>
        <dbReference type="PROSITE" id="PS01124"/>
    </source>
</evidence>
<proteinExistence type="predicted"/>
<dbReference type="Pfam" id="PF22177">
    <property type="entry name" value="PBP1_XylR"/>
    <property type="match status" value="1"/>
</dbReference>
<dbReference type="CDD" id="cd01543">
    <property type="entry name" value="PBP1_XylR"/>
    <property type="match status" value="1"/>
</dbReference>
<feature type="domain" description="HTH araC/xylS-type" evidence="4">
    <location>
        <begin position="290"/>
        <end position="388"/>
    </location>
</feature>
<accession>A0A5B9QFH8</accession>
<dbReference type="SMART" id="SM00342">
    <property type="entry name" value="HTH_ARAC"/>
    <property type="match status" value="1"/>
</dbReference>
<dbReference type="InterPro" id="IPR018060">
    <property type="entry name" value="HTH_AraC"/>
</dbReference>
<dbReference type="InterPro" id="IPR046335">
    <property type="entry name" value="LacI/GalR-like_sensor"/>
</dbReference>
<dbReference type="PANTHER" id="PTHR30146:SF24">
    <property type="entry name" value="XYLOSE OPERON REGULATORY PROTEIN"/>
    <property type="match status" value="1"/>
</dbReference>
<dbReference type="InterPro" id="IPR028082">
    <property type="entry name" value="Peripla_BP_I"/>
</dbReference>
<keyword evidence="1" id="KW-0805">Transcription regulation</keyword>
<keyword evidence="3" id="KW-0804">Transcription</keyword>
<dbReference type="GO" id="GO:0003700">
    <property type="term" value="F:DNA-binding transcription factor activity"/>
    <property type="evidence" value="ECO:0007669"/>
    <property type="project" value="InterPro"/>
</dbReference>
<dbReference type="InterPro" id="IPR009057">
    <property type="entry name" value="Homeodomain-like_sf"/>
</dbReference>
<evidence type="ECO:0000313" key="5">
    <source>
        <dbReference type="EMBL" id="QEG36385.1"/>
    </source>
</evidence>
<dbReference type="Gene3D" id="1.10.10.60">
    <property type="entry name" value="Homeodomain-like"/>
    <property type="match status" value="1"/>
</dbReference>
<dbReference type="GO" id="GO:0000976">
    <property type="term" value="F:transcription cis-regulatory region binding"/>
    <property type="evidence" value="ECO:0007669"/>
    <property type="project" value="TreeGrafter"/>
</dbReference>
<dbReference type="Pfam" id="PF13377">
    <property type="entry name" value="Peripla_BP_3"/>
    <property type="match status" value="1"/>
</dbReference>
<dbReference type="Pfam" id="PF12833">
    <property type="entry name" value="HTH_18"/>
    <property type="match status" value="1"/>
</dbReference>
<reference evidence="5 6" key="1">
    <citation type="submission" date="2019-08" db="EMBL/GenBank/DDBJ databases">
        <title>Deep-cultivation of Planctomycetes and their phenomic and genomic characterization uncovers novel biology.</title>
        <authorList>
            <person name="Wiegand S."/>
            <person name="Jogler M."/>
            <person name="Boedeker C."/>
            <person name="Pinto D."/>
            <person name="Vollmers J."/>
            <person name="Rivas-Marin E."/>
            <person name="Kohn T."/>
            <person name="Peeters S.H."/>
            <person name="Heuer A."/>
            <person name="Rast P."/>
            <person name="Oberbeckmann S."/>
            <person name="Bunk B."/>
            <person name="Jeske O."/>
            <person name="Meyerdierks A."/>
            <person name="Storesund J.E."/>
            <person name="Kallscheuer N."/>
            <person name="Luecker S."/>
            <person name="Lage O.M."/>
            <person name="Pohl T."/>
            <person name="Merkel B.J."/>
            <person name="Hornburger P."/>
            <person name="Mueller R.-W."/>
            <person name="Bruemmer F."/>
            <person name="Labrenz M."/>
            <person name="Spormann A.M."/>
            <person name="Op den Camp H."/>
            <person name="Overmann J."/>
            <person name="Amann R."/>
            <person name="Jetten M.S.M."/>
            <person name="Mascher T."/>
            <person name="Medema M.H."/>
            <person name="Devos D.P."/>
            <person name="Kaster A.-K."/>
            <person name="Ovreas L."/>
            <person name="Rohde M."/>
            <person name="Galperin M.Y."/>
            <person name="Jogler C."/>
        </authorList>
    </citation>
    <scope>NUCLEOTIDE SEQUENCE [LARGE SCALE GENOMIC DNA]</scope>
    <source>
        <strain evidence="5 6">Pr1d</strain>
    </source>
</reference>
<organism evidence="5 6">
    <name type="scientific">Bythopirellula goksoeyrii</name>
    <dbReference type="NCBI Taxonomy" id="1400387"/>
    <lineage>
        <taxon>Bacteria</taxon>
        <taxon>Pseudomonadati</taxon>
        <taxon>Planctomycetota</taxon>
        <taxon>Planctomycetia</taxon>
        <taxon>Pirellulales</taxon>
        <taxon>Lacipirellulaceae</taxon>
        <taxon>Bythopirellula</taxon>
    </lineage>
</organism>
<protein>
    <submittedName>
        <fullName evidence="5">Xylose operon regulatory protein</fullName>
    </submittedName>
</protein>
<dbReference type="Proteomes" id="UP000323917">
    <property type="component" value="Chromosome"/>
</dbReference>
<evidence type="ECO:0000313" key="6">
    <source>
        <dbReference type="Proteomes" id="UP000323917"/>
    </source>
</evidence>
<dbReference type="KEGG" id="bgok:Pr1d_36990"/>